<dbReference type="KEGG" id="sla:SERLADRAFT_475807"/>
<dbReference type="GeneID" id="18820695"/>
<reference evidence="2" key="1">
    <citation type="submission" date="2011-04" db="EMBL/GenBank/DDBJ databases">
        <title>Evolution of plant cell wall degrading machinery underlies the functional diversity of forest fungi.</title>
        <authorList>
            <consortium name="US DOE Joint Genome Institute (JGI-PGF)"/>
            <person name="Eastwood D.C."/>
            <person name="Floudas D."/>
            <person name="Binder M."/>
            <person name="Majcherczyk A."/>
            <person name="Schneider P."/>
            <person name="Aerts A."/>
            <person name="Asiegbu F.O."/>
            <person name="Baker S.E."/>
            <person name="Barry K."/>
            <person name="Bendiksby M."/>
            <person name="Blumentritt M."/>
            <person name="Coutinho P.M."/>
            <person name="Cullen D."/>
            <person name="Cullen D."/>
            <person name="Gathman A."/>
            <person name="Goodell B."/>
            <person name="Henrissat B."/>
            <person name="Ihrmark K."/>
            <person name="Kauserud H."/>
            <person name="Kohler A."/>
            <person name="LaButti K."/>
            <person name="Lapidus A."/>
            <person name="Lavin J.L."/>
            <person name="Lee Y.-H."/>
            <person name="Lindquist E."/>
            <person name="Lilly W."/>
            <person name="Lucas S."/>
            <person name="Morin E."/>
            <person name="Murat C."/>
            <person name="Oguiza J.A."/>
            <person name="Park J."/>
            <person name="Pisabarro A.G."/>
            <person name="Riley R."/>
            <person name="Rosling A."/>
            <person name="Salamov A."/>
            <person name="Schmidt O."/>
            <person name="Schmutz J."/>
            <person name="Skrede I."/>
            <person name="Stenlid J."/>
            <person name="Wiebenga A."/>
            <person name="Xie X."/>
            <person name="Kues U."/>
            <person name="Hibbett D.S."/>
            <person name="Hoffmeister D."/>
            <person name="Hogberg N."/>
            <person name="Martin F."/>
            <person name="Grigoriev I.V."/>
            <person name="Watkinson S.C."/>
        </authorList>
    </citation>
    <scope>NUCLEOTIDE SEQUENCE</scope>
    <source>
        <strain evidence="2">S7.9</strain>
    </source>
</reference>
<dbReference type="RefSeq" id="XP_007322049.1">
    <property type="nucleotide sequence ID" value="XM_007321987.1"/>
</dbReference>
<dbReference type="AlphaFoldDB" id="F8P6M6"/>
<accession>F8P6M6</accession>
<dbReference type="Proteomes" id="UP000008064">
    <property type="component" value="Unassembled WGS sequence"/>
</dbReference>
<sequence>MMRKVRTNEGWIGFVPSLAFATVMTMAGLDMTSFLEYLEWQRWDTLGCLYILLFAAIKVMIYVVAAVIENRAINTRFTLPTFSPRYALFVLLTPAECARPRLLFAPGLILAQALSMAYIVTAFAFRGFLVRLVELRQRQSGDTVSIVLFIALYIVTLVCDTMILSPLEVATVRLALQRSTSEELSPVVVPSDGAPDKAGDEVKGGLARLVLQLTYITRS</sequence>
<proteinExistence type="predicted"/>
<name>F8P6M6_SERL9</name>
<feature type="transmembrane region" description="Helical" evidence="1">
    <location>
        <begin position="12"/>
        <end position="29"/>
    </location>
</feature>
<keyword evidence="1" id="KW-0472">Membrane</keyword>
<dbReference type="EMBL" id="GL945439">
    <property type="protein sequence ID" value="EGO21092.1"/>
    <property type="molecule type" value="Genomic_DNA"/>
</dbReference>
<evidence type="ECO:0000313" key="2">
    <source>
        <dbReference type="EMBL" id="EGO21092.1"/>
    </source>
</evidence>
<keyword evidence="1" id="KW-0812">Transmembrane</keyword>
<gene>
    <name evidence="2" type="ORF">SERLADRAFT_475807</name>
</gene>
<organism>
    <name type="scientific">Serpula lacrymans var. lacrymans (strain S7.9)</name>
    <name type="common">Dry rot fungus</name>
    <dbReference type="NCBI Taxonomy" id="578457"/>
    <lineage>
        <taxon>Eukaryota</taxon>
        <taxon>Fungi</taxon>
        <taxon>Dikarya</taxon>
        <taxon>Basidiomycota</taxon>
        <taxon>Agaricomycotina</taxon>
        <taxon>Agaricomycetes</taxon>
        <taxon>Agaricomycetidae</taxon>
        <taxon>Boletales</taxon>
        <taxon>Coniophorineae</taxon>
        <taxon>Serpulaceae</taxon>
        <taxon>Serpula</taxon>
    </lineage>
</organism>
<feature type="transmembrane region" description="Helical" evidence="1">
    <location>
        <begin position="102"/>
        <end position="125"/>
    </location>
</feature>
<protein>
    <submittedName>
        <fullName evidence="2">Uncharacterized protein</fullName>
    </submittedName>
</protein>
<dbReference type="HOGENOM" id="CLU_1262196_0_0_1"/>
<feature type="transmembrane region" description="Helical" evidence="1">
    <location>
        <begin position="49"/>
        <end position="68"/>
    </location>
</feature>
<dbReference type="OrthoDB" id="21292at2759"/>
<feature type="transmembrane region" description="Helical" evidence="1">
    <location>
        <begin position="145"/>
        <end position="164"/>
    </location>
</feature>
<evidence type="ECO:0000256" key="1">
    <source>
        <dbReference type="SAM" id="Phobius"/>
    </source>
</evidence>
<keyword evidence="1" id="KW-1133">Transmembrane helix</keyword>